<sequence length="340" mass="36432">MNRRNLLKLGFASALAAAGASAARVAGAARLAASAVQGNELQRQDAALRAEAARDARDWRAVRRFVATSMGRVAVVQRGAGPQAALFLHGLPLNSFQWRGAVARLAPHRRCIAPDFLGLGYSEPAPGASLDPEGQVAMLAELLDKLGVDKVDVVASDSGGAVAQLLLVLHPERVRSLLLANCDTEVDSPPPAMLPVIALAKKGSFAEEWLAPWLADKDKARAADALGGACYARPSALADEVFETYLRPLVDHPQRLHAYITALERNALYGIKPALQASTAPVRVLWGMADTIFLPRGADYLEQAFGNSKGVRRIEGSKLFWPEERPDLVAQEALALWRSA</sequence>
<dbReference type="SUPFAM" id="SSF53474">
    <property type="entry name" value="alpha/beta-Hydrolases"/>
    <property type="match status" value="1"/>
</dbReference>
<dbReference type="InterPro" id="IPR000073">
    <property type="entry name" value="AB_hydrolase_1"/>
</dbReference>
<dbReference type="Pfam" id="PF00561">
    <property type="entry name" value="Abhydrolase_1"/>
    <property type="match status" value="1"/>
</dbReference>
<organism evidence="3 4">
    <name type="scientific">Massilia eburnea</name>
    <dbReference type="NCBI Taxonomy" id="1776165"/>
    <lineage>
        <taxon>Bacteria</taxon>
        <taxon>Pseudomonadati</taxon>
        <taxon>Pseudomonadota</taxon>
        <taxon>Betaproteobacteria</taxon>
        <taxon>Burkholderiales</taxon>
        <taxon>Oxalobacteraceae</taxon>
        <taxon>Telluria group</taxon>
        <taxon>Massilia</taxon>
    </lineage>
</organism>
<protein>
    <submittedName>
        <fullName evidence="3">Alpha/beta fold hydrolase</fullName>
    </submittedName>
</protein>
<comment type="caution">
    <text evidence="3">The sequence shown here is derived from an EMBL/GenBank/DDBJ whole genome shotgun (WGS) entry which is preliminary data.</text>
</comment>
<dbReference type="InterPro" id="IPR050266">
    <property type="entry name" value="AB_hydrolase_sf"/>
</dbReference>
<evidence type="ECO:0000259" key="2">
    <source>
        <dbReference type="Pfam" id="PF00561"/>
    </source>
</evidence>
<dbReference type="PROSITE" id="PS51318">
    <property type="entry name" value="TAT"/>
    <property type="match status" value="1"/>
</dbReference>
<keyword evidence="4" id="KW-1185">Reference proteome</keyword>
<dbReference type="RefSeq" id="WP_155453391.1">
    <property type="nucleotide sequence ID" value="NZ_WNKX01000004.1"/>
</dbReference>
<name>A0A6L6QE86_9BURK</name>
<dbReference type="PANTHER" id="PTHR43798">
    <property type="entry name" value="MONOACYLGLYCEROL LIPASE"/>
    <property type="match status" value="1"/>
</dbReference>
<proteinExistence type="predicted"/>
<feature type="chain" id="PRO_5026788115" evidence="1">
    <location>
        <begin position="23"/>
        <end position="340"/>
    </location>
</feature>
<dbReference type="GO" id="GO:0016020">
    <property type="term" value="C:membrane"/>
    <property type="evidence" value="ECO:0007669"/>
    <property type="project" value="TreeGrafter"/>
</dbReference>
<accession>A0A6L6QE86</accession>
<dbReference type="OrthoDB" id="9799989at2"/>
<dbReference type="AlphaFoldDB" id="A0A6L6QE86"/>
<dbReference type="Proteomes" id="UP000472320">
    <property type="component" value="Unassembled WGS sequence"/>
</dbReference>
<evidence type="ECO:0000256" key="1">
    <source>
        <dbReference type="SAM" id="SignalP"/>
    </source>
</evidence>
<dbReference type="InterPro" id="IPR029058">
    <property type="entry name" value="AB_hydrolase_fold"/>
</dbReference>
<evidence type="ECO:0000313" key="3">
    <source>
        <dbReference type="EMBL" id="MTW10461.1"/>
    </source>
</evidence>
<gene>
    <name evidence="3" type="ORF">GM658_07575</name>
</gene>
<keyword evidence="3" id="KW-0378">Hydrolase</keyword>
<dbReference type="InterPro" id="IPR006311">
    <property type="entry name" value="TAT_signal"/>
</dbReference>
<dbReference type="EMBL" id="WNKX01000004">
    <property type="protein sequence ID" value="MTW10461.1"/>
    <property type="molecule type" value="Genomic_DNA"/>
</dbReference>
<feature type="signal peptide" evidence="1">
    <location>
        <begin position="1"/>
        <end position="22"/>
    </location>
</feature>
<dbReference type="PRINTS" id="PR00111">
    <property type="entry name" value="ABHYDROLASE"/>
</dbReference>
<keyword evidence="1" id="KW-0732">Signal</keyword>
<dbReference type="Gene3D" id="3.40.50.1820">
    <property type="entry name" value="alpha/beta hydrolase"/>
    <property type="match status" value="1"/>
</dbReference>
<dbReference type="PANTHER" id="PTHR43798:SF24">
    <property type="entry name" value="CIS-3-ALKYL-4-ALKYLOXETAN-2-ONE DECARBOXYLASE"/>
    <property type="match status" value="1"/>
</dbReference>
<reference evidence="3 4" key="1">
    <citation type="submission" date="2019-11" db="EMBL/GenBank/DDBJ databases">
        <title>Type strains purchased from KCTC, JCM and DSMZ.</title>
        <authorList>
            <person name="Lu H."/>
        </authorList>
    </citation>
    <scope>NUCLEOTIDE SEQUENCE [LARGE SCALE GENOMIC DNA]</scope>
    <source>
        <strain evidence="3 4">JCM 31587</strain>
    </source>
</reference>
<dbReference type="GO" id="GO:0016787">
    <property type="term" value="F:hydrolase activity"/>
    <property type="evidence" value="ECO:0007669"/>
    <property type="project" value="UniProtKB-KW"/>
</dbReference>
<feature type="domain" description="AB hydrolase-1" evidence="2">
    <location>
        <begin position="86"/>
        <end position="312"/>
    </location>
</feature>
<evidence type="ECO:0000313" key="4">
    <source>
        <dbReference type="Proteomes" id="UP000472320"/>
    </source>
</evidence>